<comment type="caution">
    <text evidence="2">The sequence shown here is derived from an EMBL/GenBank/DDBJ whole genome shotgun (WGS) entry which is preliminary data.</text>
</comment>
<name>A0ABD6AFD1_9EURY</name>
<sequence length="189" mass="20958">MARITLPRQSDLPEEYRYLLGEDALGELELLRAIGSNPRVLQTYMRHGTALWEHAGLSSREVELAILSVARELDNEYEWHQHVGIARDAGVESTEIRAIGAERHDGFGARDRALLDYARRVARRDVDDDAHGAIEAHFDEETIAGIASLVGHYLGTAVVIDALALGPETPFVGWEPADETIETYDREGA</sequence>
<dbReference type="RefSeq" id="WP_276306463.1">
    <property type="nucleotide sequence ID" value="NZ_CP119993.1"/>
</dbReference>
<keyword evidence="3" id="KW-1185">Reference proteome</keyword>
<protein>
    <submittedName>
        <fullName evidence="2">Carboxymuconolactone decarboxylase family protein</fullName>
    </submittedName>
</protein>
<dbReference type="Proteomes" id="UP001596547">
    <property type="component" value="Unassembled WGS sequence"/>
</dbReference>
<evidence type="ECO:0000313" key="3">
    <source>
        <dbReference type="Proteomes" id="UP001596547"/>
    </source>
</evidence>
<gene>
    <name evidence="2" type="ORF">ACFQPE_18140</name>
</gene>
<dbReference type="SUPFAM" id="SSF69118">
    <property type="entry name" value="AhpD-like"/>
    <property type="match status" value="1"/>
</dbReference>
<evidence type="ECO:0000313" key="2">
    <source>
        <dbReference type="EMBL" id="MFC7318699.1"/>
    </source>
</evidence>
<organism evidence="2 3">
    <name type="scientific">Halomarina halobia</name>
    <dbReference type="NCBI Taxonomy" id="3033386"/>
    <lineage>
        <taxon>Archaea</taxon>
        <taxon>Methanobacteriati</taxon>
        <taxon>Methanobacteriota</taxon>
        <taxon>Stenosarchaea group</taxon>
        <taxon>Halobacteria</taxon>
        <taxon>Halobacteriales</taxon>
        <taxon>Natronomonadaceae</taxon>
        <taxon>Halomarina</taxon>
    </lineage>
</organism>
<proteinExistence type="predicted"/>
<dbReference type="Pfam" id="PF02627">
    <property type="entry name" value="CMD"/>
    <property type="match status" value="1"/>
</dbReference>
<dbReference type="PANTHER" id="PTHR34846:SF5">
    <property type="entry name" value="CARBOXYMUCONOLACTONE DECARBOXYLASE-LIKE DOMAIN-CONTAINING PROTEIN"/>
    <property type="match status" value="1"/>
</dbReference>
<dbReference type="Gene3D" id="1.20.1290.10">
    <property type="entry name" value="AhpD-like"/>
    <property type="match status" value="1"/>
</dbReference>
<dbReference type="EMBL" id="JBHTBF010000003">
    <property type="protein sequence ID" value="MFC7318699.1"/>
    <property type="molecule type" value="Genomic_DNA"/>
</dbReference>
<feature type="domain" description="Carboxymuconolactone decarboxylase-like" evidence="1">
    <location>
        <begin position="38"/>
        <end position="118"/>
    </location>
</feature>
<dbReference type="InterPro" id="IPR003779">
    <property type="entry name" value="CMD-like"/>
</dbReference>
<accession>A0ABD6AFD1</accession>
<dbReference type="AlphaFoldDB" id="A0ABD6AFD1"/>
<reference evidence="2 3" key="1">
    <citation type="journal article" date="2019" name="Int. J. Syst. Evol. Microbiol.">
        <title>The Global Catalogue of Microorganisms (GCM) 10K type strain sequencing project: providing services to taxonomists for standard genome sequencing and annotation.</title>
        <authorList>
            <consortium name="The Broad Institute Genomics Platform"/>
            <consortium name="The Broad Institute Genome Sequencing Center for Infectious Disease"/>
            <person name="Wu L."/>
            <person name="Ma J."/>
        </authorList>
    </citation>
    <scope>NUCLEOTIDE SEQUENCE [LARGE SCALE GENOMIC DNA]</scope>
    <source>
        <strain evidence="2 3">PSR21</strain>
    </source>
</reference>
<evidence type="ECO:0000259" key="1">
    <source>
        <dbReference type="Pfam" id="PF02627"/>
    </source>
</evidence>
<dbReference type="GeneID" id="79317112"/>
<dbReference type="InterPro" id="IPR029032">
    <property type="entry name" value="AhpD-like"/>
</dbReference>
<dbReference type="PANTHER" id="PTHR34846">
    <property type="entry name" value="4-CARBOXYMUCONOLACTONE DECARBOXYLASE FAMILY PROTEIN (AFU_ORTHOLOGUE AFUA_6G11590)"/>
    <property type="match status" value="1"/>
</dbReference>